<dbReference type="GO" id="GO:0005524">
    <property type="term" value="F:ATP binding"/>
    <property type="evidence" value="ECO:0007669"/>
    <property type="project" value="InterPro"/>
</dbReference>
<dbReference type="Gene3D" id="1.10.860.10">
    <property type="entry name" value="DNAb Helicase, Chain A"/>
    <property type="match status" value="1"/>
</dbReference>
<proteinExistence type="predicted"/>
<dbReference type="InterPro" id="IPR007693">
    <property type="entry name" value="DNA_helicase_DnaB-like_N"/>
</dbReference>
<gene>
    <name evidence="5" type="ORF">DSCA_30220</name>
</gene>
<evidence type="ECO:0000256" key="3">
    <source>
        <dbReference type="ARBA" id="ARBA00023125"/>
    </source>
</evidence>
<keyword evidence="1" id="KW-0639">Primosome</keyword>
<dbReference type="SUPFAM" id="SSF48024">
    <property type="entry name" value="N-terminal domain of DnaB helicase"/>
    <property type="match status" value="1"/>
</dbReference>
<dbReference type="SUPFAM" id="SSF52540">
    <property type="entry name" value="P-loop containing nucleoside triphosphate hydrolases"/>
    <property type="match status" value="1"/>
</dbReference>
<evidence type="ECO:0000256" key="2">
    <source>
        <dbReference type="ARBA" id="ARBA00022705"/>
    </source>
</evidence>
<dbReference type="EMBL" id="AP021874">
    <property type="protein sequence ID" value="BBO69092.1"/>
    <property type="molecule type" value="Genomic_DNA"/>
</dbReference>
<evidence type="ECO:0000259" key="4">
    <source>
        <dbReference type="Pfam" id="PF00772"/>
    </source>
</evidence>
<keyword evidence="2" id="KW-0235">DNA replication</keyword>
<dbReference type="RefSeq" id="WP_155317169.1">
    <property type="nucleotide sequence ID" value="NZ_AP021874.1"/>
</dbReference>
<dbReference type="GO" id="GO:0005829">
    <property type="term" value="C:cytosol"/>
    <property type="evidence" value="ECO:0007669"/>
    <property type="project" value="TreeGrafter"/>
</dbReference>
<sequence>MEIVLPHSEEHEESLIVALLTQHDSAGPIFDIVSPNNFFSTKLQTIAGKIHSLFLKGEPRDTASTVLALKEDDQLEKAGGAAYIKGLTLSCPVPSSNVYYASKVSSLARDRRYVAAGNKIMQKALKPGDGTEGIDEFAYRVLSEAANNHNNQQCSCRQFQLLPIDSMEITTPKYIVDSILEADTLFSIFGAPESCKSLLATALLSCVGTGTPFHGLEVKQGPVIYIAGEGQSGIRRRFGAWSIVNHMPLGGAPIYVSTAPIGLCNDGSIDFVLRVISEVADTAGPPVLIIIDTLARNFGLGDENSTSDMTRAIAAADRIRELYNSAVGLIHHSGVIDKNRGRGNSALRGAIDSEYRMEKDGFGIIRFEATKMKDAGYPAPMAFKLSVAELGIQDDDGNEISSVVLRQVDNETSEDPSPNAGLGKNQSLSLHLLSRLYQAHRVNVENSGRDPESARVLLDDWSSACKSAGMNRQSFYKTKKSMIEKGVIRVDGPYVLPSPLSPSPFVSPL</sequence>
<feature type="domain" description="DNA helicase DnaB-like N-terminal" evidence="4">
    <location>
        <begin position="5"/>
        <end position="105"/>
    </location>
</feature>
<dbReference type="InterPro" id="IPR027417">
    <property type="entry name" value="P-loop_NTPase"/>
</dbReference>
<dbReference type="Proteomes" id="UP000427906">
    <property type="component" value="Chromosome"/>
</dbReference>
<evidence type="ECO:0000313" key="5">
    <source>
        <dbReference type="EMBL" id="BBO69092.1"/>
    </source>
</evidence>
<dbReference type="Pfam" id="PF00772">
    <property type="entry name" value="DnaB"/>
    <property type="match status" value="1"/>
</dbReference>
<dbReference type="GO" id="GO:0003678">
    <property type="term" value="F:DNA helicase activity"/>
    <property type="evidence" value="ECO:0007669"/>
    <property type="project" value="InterPro"/>
</dbReference>
<dbReference type="GO" id="GO:0006269">
    <property type="term" value="P:DNA replication, synthesis of primer"/>
    <property type="evidence" value="ECO:0007669"/>
    <property type="project" value="UniProtKB-KW"/>
</dbReference>
<dbReference type="GO" id="GO:0003677">
    <property type="term" value="F:DNA binding"/>
    <property type="evidence" value="ECO:0007669"/>
    <property type="project" value="UniProtKB-KW"/>
</dbReference>
<dbReference type="KEGG" id="dalk:DSCA_30220"/>
<accession>A0A5K7YHI0</accession>
<name>A0A5K7YHI0_9BACT</name>
<dbReference type="PANTHER" id="PTHR30153">
    <property type="entry name" value="REPLICATIVE DNA HELICASE DNAB"/>
    <property type="match status" value="1"/>
</dbReference>
<dbReference type="Pfam" id="PF13481">
    <property type="entry name" value="AAA_25"/>
    <property type="match status" value="1"/>
</dbReference>
<protein>
    <recommendedName>
        <fullName evidence="4">DNA helicase DnaB-like N-terminal domain-containing protein</fullName>
    </recommendedName>
</protein>
<dbReference type="InterPro" id="IPR016136">
    <property type="entry name" value="DNA_helicase_N/primase_C"/>
</dbReference>
<dbReference type="InterPro" id="IPR036185">
    <property type="entry name" value="DNA_heli_DnaB-like_N_sf"/>
</dbReference>
<organism evidence="5 6">
    <name type="scientific">Desulfosarcina alkanivorans</name>
    <dbReference type="NCBI Taxonomy" id="571177"/>
    <lineage>
        <taxon>Bacteria</taxon>
        <taxon>Pseudomonadati</taxon>
        <taxon>Thermodesulfobacteriota</taxon>
        <taxon>Desulfobacteria</taxon>
        <taxon>Desulfobacterales</taxon>
        <taxon>Desulfosarcinaceae</taxon>
        <taxon>Desulfosarcina</taxon>
    </lineage>
</organism>
<dbReference type="GO" id="GO:1990077">
    <property type="term" value="C:primosome complex"/>
    <property type="evidence" value="ECO:0007669"/>
    <property type="project" value="UniProtKB-KW"/>
</dbReference>
<dbReference type="Gene3D" id="3.40.50.300">
    <property type="entry name" value="P-loop containing nucleotide triphosphate hydrolases"/>
    <property type="match status" value="1"/>
</dbReference>
<keyword evidence="3" id="KW-0238">DNA-binding</keyword>
<dbReference type="PANTHER" id="PTHR30153:SF2">
    <property type="entry name" value="REPLICATIVE DNA HELICASE"/>
    <property type="match status" value="1"/>
</dbReference>
<reference evidence="5 6" key="1">
    <citation type="submission" date="2019-11" db="EMBL/GenBank/DDBJ databases">
        <title>Comparative genomics of hydrocarbon-degrading Desulfosarcina strains.</title>
        <authorList>
            <person name="Watanabe M."/>
            <person name="Kojima H."/>
            <person name="Fukui M."/>
        </authorList>
    </citation>
    <scope>NUCLEOTIDE SEQUENCE [LARGE SCALE GENOMIC DNA]</scope>
    <source>
        <strain evidence="5 6">PL12</strain>
    </source>
</reference>
<dbReference type="OrthoDB" id="1496333at2"/>
<keyword evidence="6" id="KW-1185">Reference proteome</keyword>
<evidence type="ECO:0000313" key="6">
    <source>
        <dbReference type="Proteomes" id="UP000427906"/>
    </source>
</evidence>
<evidence type="ECO:0000256" key="1">
    <source>
        <dbReference type="ARBA" id="ARBA00022515"/>
    </source>
</evidence>
<dbReference type="AlphaFoldDB" id="A0A5K7YHI0"/>